<feature type="compositionally biased region" description="Polar residues" evidence="5">
    <location>
        <begin position="459"/>
        <end position="470"/>
    </location>
</feature>
<dbReference type="InterPro" id="IPR012677">
    <property type="entry name" value="Nucleotide-bd_a/b_plait_sf"/>
</dbReference>
<dbReference type="Pfam" id="PF00076">
    <property type="entry name" value="RRM_1"/>
    <property type="match status" value="1"/>
</dbReference>
<proteinExistence type="predicted"/>
<dbReference type="Gene3D" id="3.30.70.330">
    <property type="match status" value="1"/>
</dbReference>
<feature type="region of interest" description="Disordered" evidence="5">
    <location>
        <begin position="459"/>
        <end position="590"/>
    </location>
</feature>
<feature type="compositionally biased region" description="Polar residues" evidence="5">
    <location>
        <begin position="558"/>
        <end position="568"/>
    </location>
</feature>
<dbReference type="GO" id="GO:0005730">
    <property type="term" value="C:nucleolus"/>
    <property type="evidence" value="ECO:0007669"/>
    <property type="project" value="UniProtKB-SubCell"/>
</dbReference>
<feature type="region of interest" description="Disordered" evidence="5">
    <location>
        <begin position="310"/>
        <end position="359"/>
    </location>
</feature>
<sequence length="733" mass="82168">MEDEATKTRLFVGGLGDKVTEDDIKNTFSKLGVVHSVDIIRTKGRSFAYINFFPSSPNSLPKLFSTYNGCAWKGGKLKLEKAKEHYTDRLKREWAEEAELKNGEHISHGEVDASIADSSEPQNSLDLKNMEIRVFFPKLRKVKPLPLSGTGKHKYSFRRLEAPPNPVHFCDCPEHSVLVETRTVTRANDSRIRKGGINKKENNMMNSVMNRFVSREKNHMEDKIHDSVIQDSGMNDDEISMMDSVMKKLLDKGALKNNGKNVHNSLEKTVLTSEIQEETVRTDDIDDGTDDDDIQINAVARQSFSFFPSRSLERQKSLPHEETNDVDDETNDIDDETEDDDDDDDIQINAVGGRNKRQTSLANEMARLNERRNRDDLAHQTKPGFLDQNVESLKRRRNSVIDANSDDLAYSVHPKIQVKKSEENTTVNIQPEPEPEPKRLKTNGMWSQKSAWKQLVGDGSSSSFTLSQITPGKGANHEKKPKLRKKAPLGVKKGKKTVRFALETPIDSMEHEQVDKFEETDDKSSQHGTKGKKVPQVEPEELKLSDETPIGKEEDEVVNNSVQIGQSTQHDEKNEPSVAVAQTPRGSSWLQRSSWTQLVGGSNNNSFSISQILPTDLLQRQKSEKPDEFGSFSTISTGSFFKEPRTSETGSDGSGGSKSGLDATEKYVQGASAPRDIEMSEASDMEPKKTTSVLRRGVEISESCPFMRNADSVKDWMTAKTAMSNSLKKMKNK</sequence>
<keyword evidence="8" id="KW-1185">Reference proteome</keyword>
<dbReference type="PANTHER" id="PTHR23099:SF0">
    <property type="entry name" value="GERM CELL NUCLEAR ACIDIC PROTEIN"/>
    <property type="match status" value="1"/>
</dbReference>
<evidence type="ECO:0000313" key="7">
    <source>
        <dbReference type="EMBL" id="KAK9699720.1"/>
    </source>
</evidence>
<dbReference type="SUPFAM" id="SSF54928">
    <property type="entry name" value="RNA-binding domain, RBD"/>
    <property type="match status" value="1"/>
</dbReference>
<feature type="compositionally biased region" description="Basic and acidic residues" evidence="5">
    <location>
        <begin position="540"/>
        <end position="552"/>
    </location>
</feature>
<accession>A0AAW1J9Q2</accession>
<feature type="compositionally biased region" description="Basic and acidic residues" evidence="5">
    <location>
        <begin position="311"/>
        <end position="323"/>
    </location>
</feature>
<keyword evidence="2 4" id="KW-0694">RNA-binding</keyword>
<organism evidence="7 8">
    <name type="scientific">Saponaria officinalis</name>
    <name type="common">Common soapwort</name>
    <name type="synonym">Lychnis saponaria</name>
    <dbReference type="NCBI Taxonomy" id="3572"/>
    <lineage>
        <taxon>Eukaryota</taxon>
        <taxon>Viridiplantae</taxon>
        <taxon>Streptophyta</taxon>
        <taxon>Embryophyta</taxon>
        <taxon>Tracheophyta</taxon>
        <taxon>Spermatophyta</taxon>
        <taxon>Magnoliopsida</taxon>
        <taxon>eudicotyledons</taxon>
        <taxon>Gunneridae</taxon>
        <taxon>Pentapetalae</taxon>
        <taxon>Caryophyllales</taxon>
        <taxon>Caryophyllaceae</taxon>
        <taxon>Caryophylleae</taxon>
        <taxon>Saponaria</taxon>
    </lineage>
</organism>
<comment type="caution">
    <text evidence="7">The sequence shown here is derived from an EMBL/GenBank/DDBJ whole genome shotgun (WGS) entry which is preliminary data.</text>
</comment>
<dbReference type="CDD" id="cd12226">
    <property type="entry name" value="RRM_NOL8"/>
    <property type="match status" value="1"/>
</dbReference>
<dbReference type="EMBL" id="JBDFQZ010000008">
    <property type="protein sequence ID" value="KAK9699720.1"/>
    <property type="molecule type" value="Genomic_DNA"/>
</dbReference>
<feature type="compositionally biased region" description="Acidic residues" evidence="5">
    <location>
        <begin position="324"/>
        <end position="346"/>
    </location>
</feature>
<feature type="domain" description="RRM" evidence="6">
    <location>
        <begin position="8"/>
        <end position="84"/>
    </location>
</feature>
<feature type="region of interest" description="Disordered" evidence="5">
    <location>
        <begin position="422"/>
        <end position="442"/>
    </location>
</feature>
<comment type="subcellular location">
    <subcellularLocation>
        <location evidence="1">Nucleus</location>
        <location evidence="1">Nucleolus</location>
    </subcellularLocation>
</comment>
<evidence type="ECO:0000256" key="1">
    <source>
        <dbReference type="ARBA" id="ARBA00004604"/>
    </source>
</evidence>
<evidence type="ECO:0000313" key="8">
    <source>
        <dbReference type="Proteomes" id="UP001443914"/>
    </source>
</evidence>
<dbReference type="PROSITE" id="PS50102">
    <property type="entry name" value="RRM"/>
    <property type="match status" value="1"/>
</dbReference>
<evidence type="ECO:0000256" key="2">
    <source>
        <dbReference type="ARBA" id="ARBA00022884"/>
    </source>
</evidence>
<reference evidence="7" key="1">
    <citation type="submission" date="2024-03" db="EMBL/GenBank/DDBJ databases">
        <title>WGS assembly of Saponaria officinalis var. Norfolk2.</title>
        <authorList>
            <person name="Jenkins J."/>
            <person name="Shu S."/>
            <person name="Grimwood J."/>
            <person name="Barry K."/>
            <person name="Goodstein D."/>
            <person name="Schmutz J."/>
            <person name="Leebens-Mack J."/>
            <person name="Osbourn A."/>
        </authorList>
    </citation>
    <scope>NUCLEOTIDE SEQUENCE [LARGE SCALE GENOMIC DNA]</scope>
    <source>
        <strain evidence="7">JIC</strain>
    </source>
</reference>
<feature type="region of interest" description="Disordered" evidence="5">
    <location>
        <begin position="620"/>
        <end position="696"/>
    </location>
</feature>
<name>A0AAW1J9Q2_SAPOF</name>
<feature type="compositionally biased region" description="Basic and acidic residues" evidence="5">
    <location>
        <begin position="508"/>
        <end position="525"/>
    </location>
</feature>
<dbReference type="InterPro" id="IPR000504">
    <property type="entry name" value="RRM_dom"/>
</dbReference>
<dbReference type="SMART" id="SM00360">
    <property type="entry name" value="RRM"/>
    <property type="match status" value="1"/>
</dbReference>
<dbReference type="InterPro" id="IPR034138">
    <property type="entry name" value="NOP8_RRM"/>
</dbReference>
<evidence type="ECO:0000256" key="3">
    <source>
        <dbReference type="ARBA" id="ARBA00023242"/>
    </source>
</evidence>
<protein>
    <recommendedName>
        <fullName evidence="6">RRM domain-containing protein</fullName>
    </recommendedName>
</protein>
<evidence type="ECO:0000256" key="5">
    <source>
        <dbReference type="SAM" id="MobiDB-lite"/>
    </source>
</evidence>
<keyword evidence="3" id="KW-0539">Nucleus</keyword>
<dbReference type="InterPro" id="IPR035979">
    <property type="entry name" value="RBD_domain_sf"/>
</dbReference>
<dbReference type="Proteomes" id="UP001443914">
    <property type="component" value="Unassembled WGS sequence"/>
</dbReference>
<dbReference type="AlphaFoldDB" id="A0AAW1J9Q2"/>
<feature type="compositionally biased region" description="Basic residues" evidence="5">
    <location>
        <begin position="479"/>
        <end position="498"/>
    </location>
</feature>
<dbReference type="GO" id="GO:0003723">
    <property type="term" value="F:RNA binding"/>
    <property type="evidence" value="ECO:0007669"/>
    <property type="project" value="UniProtKB-UniRule"/>
</dbReference>
<feature type="compositionally biased region" description="Low complexity" evidence="5">
    <location>
        <begin position="629"/>
        <end position="651"/>
    </location>
</feature>
<evidence type="ECO:0000256" key="4">
    <source>
        <dbReference type="PROSITE-ProRule" id="PRU00176"/>
    </source>
</evidence>
<evidence type="ECO:0000259" key="6">
    <source>
        <dbReference type="PROSITE" id="PS50102"/>
    </source>
</evidence>
<gene>
    <name evidence="7" type="ORF">RND81_08G191800</name>
</gene>
<dbReference type="PANTHER" id="PTHR23099">
    <property type="entry name" value="TRANSCRIPTIONAL REGULATOR"/>
    <property type="match status" value="1"/>
</dbReference>